<keyword evidence="2" id="KW-0378">Hydrolase</keyword>
<keyword evidence="3" id="KW-0121">Carboxypeptidase</keyword>
<dbReference type="PANTHER" id="PTHR30023">
    <property type="entry name" value="D-ALANYL-D-ALANINE CARBOXYPEPTIDASE"/>
    <property type="match status" value="1"/>
</dbReference>
<dbReference type="InterPro" id="IPR012338">
    <property type="entry name" value="Beta-lactam/transpept-like"/>
</dbReference>
<proteinExistence type="inferred from homology"/>
<dbReference type="AlphaFoldDB" id="A0A316APK4"/>
<organism evidence="3 4">
    <name type="scientific">Dyadobacter jejuensis</name>
    <dbReference type="NCBI Taxonomy" id="1082580"/>
    <lineage>
        <taxon>Bacteria</taxon>
        <taxon>Pseudomonadati</taxon>
        <taxon>Bacteroidota</taxon>
        <taxon>Cytophagia</taxon>
        <taxon>Cytophagales</taxon>
        <taxon>Spirosomataceae</taxon>
        <taxon>Dyadobacter</taxon>
    </lineage>
</organism>
<dbReference type="GO" id="GO:0000270">
    <property type="term" value="P:peptidoglycan metabolic process"/>
    <property type="evidence" value="ECO:0007669"/>
    <property type="project" value="TreeGrafter"/>
</dbReference>
<sequence>MKHIFSLLLFFTWADLRSQNLDSVAIATFSDAVANLANSEMLRHGSLAIQIKDVKTKSKIFSLHQERSLPSASILKLVTTASVMSVLGPQYRFETKLSYTGTVRSDTLFGDIWIHGGGDPSLGSDRFADYPDQQGIFLRWAAAIKGKGIKHIKGNILVDTGFYDGLPQVESWIWGDIGNAYGAGVFSLNINENKFLAQFSPGSEVGDAVAFNGTKPSLPYMQFDNLLQTGERGSGDQSIFYSSPLGNTVQFTGTIPTGYRQFTVKGAIPNPPYFAQYGLKETLELQGIGVDQQKLVLNGAGGSLDRYVSPPLQDLCRETNYWSINLYADSFLKLFGKQFAGKSDFESSTELMRKYWTAKGADMRGFGVKDGSGLSPSGFVTVQNMTEVLSAMYKDKAFESYYRGLAVMGQSGTVRRYGKKTRAEGNVRAKSGSFEGTRSYAGYATTRSGQLLSFAIIAHRYLPDTEKEITKELVTLMELMANF</sequence>
<reference evidence="3 4" key="1">
    <citation type="submission" date="2018-03" db="EMBL/GenBank/DDBJ databases">
        <title>Genomic Encyclopedia of Archaeal and Bacterial Type Strains, Phase II (KMG-II): from individual species to whole genera.</title>
        <authorList>
            <person name="Goeker M."/>
        </authorList>
    </citation>
    <scope>NUCLEOTIDE SEQUENCE [LARGE SCALE GENOMIC DNA]</scope>
    <source>
        <strain evidence="3 4">DSM 100346</strain>
    </source>
</reference>
<dbReference type="OrthoDB" id="9802627at2"/>
<dbReference type="GO" id="GO:0004185">
    <property type="term" value="F:serine-type carboxypeptidase activity"/>
    <property type="evidence" value="ECO:0007669"/>
    <property type="project" value="InterPro"/>
</dbReference>
<dbReference type="PRINTS" id="PR00922">
    <property type="entry name" value="DADACBPTASE3"/>
</dbReference>
<dbReference type="RefSeq" id="WP_109673689.1">
    <property type="nucleotide sequence ID" value="NZ_QGDT01000003.1"/>
</dbReference>
<dbReference type="SUPFAM" id="SSF56601">
    <property type="entry name" value="beta-lactamase/transpeptidase-like"/>
    <property type="match status" value="1"/>
</dbReference>
<accession>A0A316APK4</accession>
<keyword evidence="4" id="KW-1185">Reference proteome</keyword>
<dbReference type="Pfam" id="PF02113">
    <property type="entry name" value="Peptidase_S13"/>
    <property type="match status" value="1"/>
</dbReference>
<name>A0A316APK4_9BACT</name>
<dbReference type="Proteomes" id="UP000245880">
    <property type="component" value="Unassembled WGS sequence"/>
</dbReference>
<dbReference type="NCBIfam" id="TIGR00666">
    <property type="entry name" value="PBP4"/>
    <property type="match status" value="1"/>
</dbReference>
<dbReference type="EMBL" id="QGDT01000003">
    <property type="protein sequence ID" value="PWJ58750.1"/>
    <property type="molecule type" value="Genomic_DNA"/>
</dbReference>
<evidence type="ECO:0000256" key="1">
    <source>
        <dbReference type="ARBA" id="ARBA00006096"/>
    </source>
</evidence>
<comment type="similarity">
    <text evidence="1">Belongs to the peptidase S13 family.</text>
</comment>
<gene>
    <name evidence="3" type="ORF">CLV98_103117</name>
</gene>
<evidence type="ECO:0000256" key="2">
    <source>
        <dbReference type="ARBA" id="ARBA00022801"/>
    </source>
</evidence>
<dbReference type="PANTHER" id="PTHR30023:SF0">
    <property type="entry name" value="PENICILLIN-SENSITIVE CARBOXYPEPTIDASE A"/>
    <property type="match status" value="1"/>
</dbReference>
<protein>
    <submittedName>
        <fullName evidence="3">D-alanyl-D-alanine carboxypeptidase/D-alanyl-D-alanine-endopeptidase (Penicillin-binding protein 4)</fullName>
    </submittedName>
</protein>
<keyword evidence="3" id="KW-0645">Protease</keyword>
<dbReference type="Gene3D" id="3.50.80.20">
    <property type="entry name" value="D-Ala-D-Ala carboxypeptidase C, peptidase S13"/>
    <property type="match status" value="1"/>
</dbReference>
<evidence type="ECO:0000313" key="4">
    <source>
        <dbReference type="Proteomes" id="UP000245880"/>
    </source>
</evidence>
<evidence type="ECO:0000313" key="3">
    <source>
        <dbReference type="EMBL" id="PWJ58750.1"/>
    </source>
</evidence>
<comment type="caution">
    <text evidence="3">The sequence shown here is derived from an EMBL/GenBank/DDBJ whole genome shotgun (WGS) entry which is preliminary data.</text>
</comment>
<dbReference type="GO" id="GO:0006508">
    <property type="term" value="P:proteolysis"/>
    <property type="evidence" value="ECO:0007669"/>
    <property type="project" value="InterPro"/>
</dbReference>
<dbReference type="InterPro" id="IPR000667">
    <property type="entry name" value="Peptidase_S13"/>
</dbReference>
<dbReference type="Gene3D" id="3.40.710.10">
    <property type="entry name" value="DD-peptidase/beta-lactamase superfamily"/>
    <property type="match status" value="1"/>
</dbReference>